<keyword evidence="2" id="KW-1185">Reference proteome</keyword>
<dbReference type="EMBL" id="FOVD01000003">
    <property type="protein sequence ID" value="SFN40301.1"/>
    <property type="molecule type" value="Genomic_DNA"/>
</dbReference>
<reference evidence="2" key="1">
    <citation type="submission" date="2016-10" db="EMBL/GenBank/DDBJ databases">
        <authorList>
            <person name="Varghese N."/>
            <person name="Submissions S."/>
        </authorList>
    </citation>
    <scope>NUCLEOTIDE SEQUENCE [LARGE SCALE GENOMIC DNA]</scope>
    <source>
        <strain evidence="2">DSM 25575</strain>
    </source>
</reference>
<gene>
    <name evidence="1" type="ORF">SAMN05421594_2607</name>
</gene>
<accession>A0A1I4YQL5</accession>
<dbReference type="Proteomes" id="UP000198769">
    <property type="component" value="Unassembled WGS sequence"/>
</dbReference>
<evidence type="ECO:0008006" key="3">
    <source>
        <dbReference type="Google" id="ProtNLM"/>
    </source>
</evidence>
<evidence type="ECO:0000313" key="2">
    <source>
        <dbReference type="Proteomes" id="UP000198769"/>
    </source>
</evidence>
<organism evidence="1 2">
    <name type="scientific">Chryseobacterium oleae</name>
    <dbReference type="NCBI Taxonomy" id="491207"/>
    <lineage>
        <taxon>Bacteria</taxon>
        <taxon>Pseudomonadati</taxon>
        <taxon>Bacteroidota</taxon>
        <taxon>Flavobacteriia</taxon>
        <taxon>Flavobacteriales</taxon>
        <taxon>Weeksellaceae</taxon>
        <taxon>Chryseobacterium group</taxon>
        <taxon>Chryseobacterium</taxon>
    </lineage>
</organism>
<protein>
    <recommendedName>
        <fullName evidence="3">Transposase</fullName>
    </recommendedName>
</protein>
<sequence>MFIINSLFIRMKNTNLAMELLGLIKKELMAKFGDEFNLSGQCVGVFYIKKFLQKSFVVINFENNIAYQRSNQKKLMKELQTPDYKKIYTDLLNLKFPEKKNSCQAILSKDILSVQDILSINGIIFPVREKDTARLNQKHKSYNRADILEILDYQKKNRLNNKQLAAYFQISRNSVTKWKKLFF</sequence>
<evidence type="ECO:0000313" key="1">
    <source>
        <dbReference type="EMBL" id="SFN40301.1"/>
    </source>
</evidence>
<proteinExistence type="predicted"/>
<dbReference type="AlphaFoldDB" id="A0A1I4YQL5"/>
<name>A0A1I4YQL5_CHROL</name>